<proteinExistence type="predicted"/>
<reference evidence="1 2" key="1">
    <citation type="submission" date="2017-06" db="EMBL/GenBank/DDBJ databases">
        <authorList>
            <consortium name="Pathogen Informatics"/>
        </authorList>
    </citation>
    <scope>NUCLEOTIDE SEQUENCE [LARGE SCALE GENOMIC DNA]</scope>
    <source>
        <strain evidence="1 2">NCTC13015</strain>
    </source>
</reference>
<gene>
    <name evidence="1" type="ORF">SAMEA4535761_00275</name>
</gene>
<dbReference type="Proteomes" id="UP000215374">
    <property type="component" value="Chromosome 1"/>
</dbReference>
<dbReference type="OrthoDB" id="4425753at2"/>
<name>A0A239YB24_9CORY</name>
<dbReference type="RefSeq" id="WP_051904686.1">
    <property type="nucleotide sequence ID" value="NZ_CP009211.1"/>
</dbReference>
<dbReference type="EMBL" id="LT906467">
    <property type="protein sequence ID" value="SNV55902.1"/>
    <property type="molecule type" value="Genomic_DNA"/>
</dbReference>
<sequence length="266" mass="26578">MLTRTRRGVAALIDALLPHSSLTPERAAWAVSADAAGIAQCAGWKKTALVAEPLTRVALAAVPLRVSRSEAERAGDSTVAPDSAPDADPVLTCAVLASAVAAFEQERVPHSPSALGVASLVGAQAGYLTRLLQRDAAVGRVRLAVAVGAVAAGGAVAAWADRRLLPATLIGGAAVAATAAAANDPLFRADTNDPAREGLSHGANLLLGAEGLRLLTNAGLVGKACDAAGVPTWIGERGARAAVSWAGSIGQLLLVHGLSAPAAGRD</sequence>
<organism evidence="1 2">
    <name type="scientific">Corynebacterium imitans</name>
    <dbReference type="NCBI Taxonomy" id="156978"/>
    <lineage>
        <taxon>Bacteria</taxon>
        <taxon>Bacillati</taxon>
        <taxon>Actinomycetota</taxon>
        <taxon>Actinomycetes</taxon>
        <taxon>Mycobacteriales</taxon>
        <taxon>Corynebacteriaceae</taxon>
        <taxon>Corynebacterium</taxon>
    </lineage>
</organism>
<protein>
    <submittedName>
        <fullName evidence="1">Uncharacterized protein</fullName>
    </submittedName>
</protein>
<evidence type="ECO:0000313" key="1">
    <source>
        <dbReference type="EMBL" id="SNV55902.1"/>
    </source>
</evidence>
<dbReference type="AlphaFoldDB" id="A0A239YB24"/>
<accession>A0A239YB24</accession>
<evidence type="ECO:0000313" key="2">
    <source>
        <dbReference type="Proteomes" id="UP000215374"/>
    </source>
</evidence>